<dbReference type="GO" id="GO:0098797">
    <property type="term" value="C:plasma membrane protein complex"/>
    <property type="evidence" value="ECO:0007669"/>
    <property type="project" value="TreeGrafter"/>
</dbReference>
<keyword evidence="9" id="KW-0472">Membrane</keyword>
<name>A0A4Z1BBK1_9GAMM</name>
<gene>
    <name evidence="12" type="ORF">E5Q11_11950</name>
</gene>
<dbReference type="InterPro" id="IPR006260">
    <property type="entry name" value="TonB/TolA_C"/>
</dbReference>
<dbReference type="OrthoDB" id="6077935at2"/>
<keyword evidence="8" id="KW-1133">Transmembrane helix</keyword>
<comment type="similarity">
    <text evidence="2">Belongs to the TonB family.</text>
</comment>
<dbReference type="GO" id="GO:0031992">
    <property type="term" value="F:energy transducer activity"/>
    <property type="evidence" value="ECO:0007669"/>
    <property type="project" value="TreeGrafter"/>
</dbReference>
<comment type="subcellular location">
    <subcellularLocation>
        <location evidence="1">Cell inner membrane</location>
        <topology evidence="1">Single-pass membrane protein</topology>
        <orientation evidence="1">Periplasmic side</orientation>
    </subcellularLocation>
</comment>
<reference evidence="12 13" key="1">
    <citation type="submission" date="2019-04" db="EMBL/GenBank/DDBJ databases">
        <authorList>
            <person name="Park S."/>
            <person name="Yoon J.-H."/>
        </authorList>
    </citation>
    <scope>NUCLEOTIDE SEQUENCE [LARGE SCALE GENOMIC DNA]</scope>
    <source>
        <strain evidence="12 13">HJM-18</strain>
    </source>
</reference>
<dbReference type="Gene3D" id="3.30.1150.10">
    <property type="match status" value="1"/>
</dbReference>
<dbReference type="NCBIfam" id="TIGR01352">
    <property type="entry name" value="tonB_Cterm"/>
    <property type="match status" value="1"/>
</dbReference>
<keyword evidence="6" id="KW-0812">Transmembrane</keyword>
<dbReference type="RefSeq" id="WP_135803655.1">
    <property type="nucleotide sequence ID" value="NZ_SRPF01000003.1"/>
</dbReference>
<feature type="compositionally biased region" description="Polar residues" evidence="10">
    <location>
        <begin position="114"/>
        <end position="128"/>
    </location>
</feature>
<protein>
    <submittedName>
        <fullName evidence="12">Energy transducer TonB</fullName>
    </submittedName>
</protein>
<feature type="domain" description="TonB C-terminal" evidence="11">
    <location>
        <begin position="160"/>
        <end position="251"/>
    </location>
</feature>
<feature type="compositionally biased region" description="Low complexity" evidence="10">
    <location>
        <begin position="53"/>
        <end position="67"/>
    </location>
</feature>
<accession>A0A4Z1BBK1</accession>
<keyword evidence="13" id="KW-1185">Reference proteome</keyword>
<dbReference type="GO" id="GO:0015031">
    <property type="term" value="P:protein transport"/>
    <property type="evidence" value="ECO:0007669"/>
    <property type="project" value="UniProtKB-KW"/>
</dbReference>
<comment type="caution">
    <text evidence="12">The sequence shown here is derived from an EMBL/GenBank/DDBJ whole genome shotgun (WGS) entry which is preliminary data.</text>
</comment>
<dbReference type="InterPro" id="IPR051045">
    <property type="entry name" value="TonB-dependent_transducer"/>
</dbReference>
<proteinExistence type="inferred from homology"/>
<feature type="compositionally biased region" description="Basic and acidic residues" evidence="10">
    <location>
        <begin position="69"/>
        <end position="83"/>
    </location>
</feature>
<keyword evidence="7" id="KW-0653">Protein transport</keyword>
<evidence type="ECO:0000256" key="3">
    <source>
        <dbReference type="ARBA" id="ARBA00022448"/>
    </source>
</evidence>
<evidence type="ECO:0000256" key="4">
    <source>
        <dbReference type="ARBA" id="ARBA00022475"/>
    </source>
</evidence>
<evidence type="ECO:0000256" key="7">
    <source>
        <dbReference type="ARBA" id="ARBA00022927"/>
    </source>
</evidence>
<evidence type="ECO:0000256" key="10">
    <source>
        <dbReference type="SAM" id="MobiDB-lite"/>
    </source>
</evidence>
<evidence type="ECO:0000313" key="12">
    <source>
        <dbReference type="EMBL" id="TGN39346.1"/>
    </source>
</evidence>
<evidence type="ECO:0000313" key="13">
    <source>
        <dbReference type="Proteomes" id="UP000298325"/>
    </source>
</evidence>
<sequence length="251" mass="27557">MRRESVIRGLLLLTSAFITFSALVLALPSDAPALKPEGNQSVTQVPAIRIKLASPQKTAPQPTAPTSDVKPEPEPQPEPERQPAPEPEPEPEPAPEPEPEPAPEPEPEPVQEPNVAQETADTNPSDSEQSPDEATEDPVEKENESQQVELNAGESSKVDSYLTELSRHLGRFYEYPRRARRLGQEGSPVVVFEFSRDGTLVKHSLSRSSDHSLLDDAALDMLKSAEPLPEVPESMEGETFTYALPVRFSLR</sequence>
<keyword evidence="4" id="KW-1003">Cell membrane</keyword>
<feature type="region of interest" description="Disordered" evidence="10">
    <location>
        <begin position="45"/>
        <end position="159"/>
    </location>
</feature>
<organism evidence="12 13">
    <name type="scientific">Marinobacter confluentis</name>
    <dbReference type="NCBI Taxonomy" id="1697557"/>
    <lineage>
        <taxon>Bacteria</taxon>
        <taxon>Pseudomonadati</taxon>
        <taxon>Pseudomonadota</taxon>
        <taxon>Gammaproteobacteria</taxon>
        <taxon>Pseudomonadales</taxon>
        <taxon>Marinobacteraceae</taxon>
        <taxon>Marinobacter</taxon>
    </lineage>
</organism>
<dbReference type="SUPFAM" id="SSF74653">
    <property type="entry name" value="TolA/TonB C-terminal domain"/>
    <property type="match status" value="1"/>
</dbReference>
<dbReference type="PANTHER" id="PTHR33446">
    <property type="entry name" value="PROTEIN TONB-RELATED"/>
    <property type="match status" value="1"/>
</dbReference>
<keyword evidence="5" id="KW-0997">Cell inner membrane</keyword>
<evidence type="ECO:0000259" key="11">
    <source>
        <dbReference type="PROSITE" id="PS52015"/>
    </source>
</evidence>
<dbReference type="AlphaFoldDB" id="A0A4Z1BBK1"/>
<evidence type="ECO:0000256" key="1">
    <source>
        <dbReference type="ARBA" id="ARBA00004383"/>
    </source>
</evidence>
<evidence type="ECO:0000256" key="9">
    <source>
        <dbReference type="ARBA" id="ARBA00023136"/>
    </source>
</evidence>
<evidence type="ECO:0000256" key="8">
    <source>
        <dbReference type="ARBA" id="ARBA00022989"/>
    </source>
</evidence>
<dbReference type="PROSITE" id="PS52015">
    <property type="entry name" value="TONB_CTD"/>
    <property type="match status" value="1"/>
</dbReference>
<evidence type="ECO:0000256" key="2">
    <source>
        <dbReference type="ARBA" id="ARBA00006555"/>
    </source>
</evidence>
<dbReference type="EMBL" id="SRPF01000003">
    <property type="protein sequence ID" value="TGN39346.1"/>
    <property type="molecule type" value="Genomic_DNA"/>
</dbReference>
<evidence type="ECO:0000256" key="5">
    <source>
        <dbReference type="ARBA" id="ARBA00022519"/>
    </source>
</evidence>
<dbReference type="Proteomes" id="UP000298325">
    <property type="component" value="Unassembled WGS sequence"/>
</dbReference>
<dbReference type="GO" id="GO:0055085">
    <property type="term" value="P:transmembrane transport"/>
    <property type="evidence" value="ECO:0007669"/>
    <property type="project" value="InterPro"/>
</dbReference>
<keyword evidence="3" id="KW-0813">Transport</keyword>
<feature type="compositionally biased region" description="Acidic residues" evidence="10">
    <location>
        <begin position="87"/>
        <end position="109"/>
    </location>
</feature>
<dbReference type="Pfam" id="PF03544">
    <property type="entry name" value="TonB_C"/>
    <property type="match status" value="1"/>
</dbReference>
<dbReference type="PANTHER" id="PTHR33446:SF2">
    <property type="entry name" value="PROTEIN TONB"/>
    <property type="match status" value="1"/>
</dbReference>
<evidence type="ECO:0000256" key="6">
    <source>
        <dbReference type="ARBA" id="ARBA00022692"/>
    </source>
</evidence>
<dbReference type="InterPro" id="IPR037682">
    <property type="entry name" value="TonB_C"/>
</dbReference>